<sequence length="88" mass="10380">MKIVLSVSKCLYINDLDRLLSCDRFFVHLDYKDISKKESFEMNRHDQESYKLIFDKLVGNDVMLAIDEDIYSEVIENLLHHSKGVNKI</sequence>
<reference evidence="1" key="2">
    <citation type="submission" date="2018-07" db="EMBL/GenBank/DDBJ databases">
        <authorList>
            <consortium name="NCBI Pathogen Detection Project"/>
        </authorList>
    </citation>
    <scope>NUCLEOTIDE SEQUENCE</scope>
    <source>
        <strain evidence="1">ILBSalm5516185</strain>
    </source>
</reference>
<reference evidence="1" key="1">
    <citation type="journal article" date="2018" name="Genome Biol.">
        <title>SKESA: strategic k-mer extension for scrupulous assemblies.</title>
        <authorList>
            <person name="Souvorov A."/>
            <person name="Agarwala R."/>
            <person name="Lipman D.J."/>
        </authorList>
    </citation>
    <scope>NUCLEOTIDE SEQUENCE</scope>
    <source>
        <strain evidence="1">ILBSalm5516185</strain>
    </source>
</reference>
<accession>A0A727UQL6</accession>
<gene>
    <name evidence="1" type="ORF">GNB39_004663</name>
</gene>
<dbReference type="EMBL" id="DAARFW010000023">
    <property type="protein sequence ID" value="HAE2260702.1"/>
    <property type="molecule type" value="Genomic_DNA"/>
</dbReference>
<proteinExistence type="predicted"/>
<organism evidence="1">
    <name type="scientific">Salmonella enteritidis</name>
    <dbReference type="NCBI Taxonomy" id="149539"/>
    <lineage>
        <taxon>Bacteria</taxon>
        <taxon>Pseudomonadati</taxon>
        <taxon>Pseudomonadota</taxon>
        <taxon>Gammaproteobacteria</taxon>
        <taxon>Enterobacterales</taxon>
        <taxon>Enterobacteriaceae</taxon>
        <taxon>Salmonella</taxon>
    </lineage>
</organism>
<dbReference type="AlphaFoldDB" id="A0A727UQL6"/>
<evidence type="ECO:0000313" key="1">
    <source>
        <dbReference type="EMBL" id="HAE2260702.1"/>
    </source>
</evidence>
<name>A0A727UQL6_SALEN</name>
<comment type="caution">
    <text evidence="1">The sequence shown here is derived from an EMBL/GenBank/DDBJ whole genome shotgun (WGS) entry which is preliminary data.</text>
</comment>
<protein>
    <submittedName>
        <fullName evidence="1">Uncharacterized protein</fullName>
    </submittedName>
</protein>